<dbReference type="InterPro" id="IPR036291">
    <property type="entry name" value="NAD(P)-bd_dom_sf"/>
</dbReference>
<evidence type="ECO:0000256" key="5">
    <source>
        <dbReference type="ARBA" id="ARBA00013189"/>
    </source>
</evidence>
<evidence type="ECO:0000256" key="10">
    <source>
        <dbReference type="ARBA" id="ARBA00031367"/>
    </source>
</evidence>
<dbReference type="NCBIfam" id="TIGR01179">
    <property type="entry name" value="galE"/>
    <property type="match status" value="1"/>
</dbReference>
<dbReference type="Gene3D" id="3.90.25.10">
    <property type="entry name" value="UDP-galactose 4-epimerase, domain 1"/>
    <property type="match status" value="1"/>
</dbReference>
<evidence type="ECO:0000256" key="1">
    <source>
        <dbReference type="ARBA" id="ARBA00000083"/>
    </source>
</evidence>
<evidence type="ECO:0000256" key="4">
    <source>
        <dbReference type="ARBA" id="ARBA00007637"/>
    </source>
</evidence>
<keyword evidence="9" id="KW-0119">Carbohydrate metabolism</keyword>
<evidence type="ECO:0000259" key="12">
    <source>
        <dbReference type="Pfam" id="PF01370"/>
    </source>
</evidence>
<dbReference type="EC" id="5.1.3.2" evidence="5"/>
<keyword evidence="7" id="KW-0520">NAD</keyword>
<reference evidence="13 14" key="1">
    <citation type="journal article" date="2016" name="Nat. Commun.">
        <title>Thousands of microbial genomes shed light on interconnected biogeochemical processes in an aquifer system.</title>
        <authorList>
            <person name="Anantharaman K."/>
            <person name="Brown C.T."/>
            <person name="Hug L.A."/>
            <person name="Sharon I."/>
            <person name="Castelle C.J."/>
            <person name="Probst A.J."/>
            <person name="Thomas B.C."/>
            <person name="Singh A."/>
            <person name="Wilkins M.J."/>
            <person name="Karaoz U."/>
            <person name="Brodie E.L."/>
            <person name="Williams K.H."/>
            <person name="Hubbard S.S."/>
            <person name="Banfield J.F."/>
        </authorList>
    </citation>
    <scope>NUCLEOTIDE SEQUENCE [LARGE SCALE GENOMIC DNA]</scope>
</reference>
<dbReference type="Proteomes" id="UP000177418">
    <property type="component" value="Unassembled WGS sequence"/>
</dbReference>
<gene>
    <name evidence="13" type="ORF">A3H78_04830</name>
</gene>
<dbReference type="InterPro" id="IPR005886">
    <property type="entry name" value="UDP_G4E"/>
</dbReference>
<dbReference type="Gene3D" id="3.40.50.720">
    <property type="entry name" value="NAD(P)-binding Rossmann-like Domain"/>
    <property type="match status" value="1"/>
</dbReference>
<dbReference type="PANTHER" id="PTHR43725:SF53">
    <property type="entry name" value="UDP-ARABINOSE 4-EPIMERASE 1"/>
    <property type="match status" value="1"/>
</dbReference>
<organism evidence="13 14">
    <name type="scientific">Candidatus Roizmanbacteria bacterium RIFCSPLOWO2_02_FULL_36_11</name>
    <dbReference type="NCBI Taxonomy" id="1802071"/>
    <lineage>
        <taxon>Bacteria</taxon>
        <taxon>Candidatus Roizmaniibacteriota</taxon>
    </lineage>
</organism>
<evidence type="ECO:0000256" key="7">
    <source>
        <dbReference type="ARBA" id="ARBA00023027"/>
    </source>
</evidence>
<evidence type="ECO:0000256" key="11">
    <source>
        <dbReference type="ARBA" id="ARBA00033067"/>
    </source>
</evidence>
<dbReference type="PANTHER" id="PTHR43725">
    <property type="entry name" value="UDP-GLUCOSE 4-EPIMERASE"/>
    <property type="match status" value="1"/>
</dbReference>
<evidence type="ECO:0000256" key="2">
    <source>
        <dbReference type="ARBA" id="ARBA00001911"/>
    </source>
</evidence>
<evidence type="ECO:0000313" key="13">
    <source>
        <dbReference type="EMBL" id="OGK53520.1"/>
    </source>
</evidence>
<dbReference type="Pfam" id="PF01370">
    <property type="entry name" value="Epimerase"/>
    <property type="match status" value="1"/>
</dbReference>
<comment type="pathway">
    <text evidence="3">Carbohydrate metabolism; galactose metabolism.</text>
</comment>
<sequence length="335" mass="37675">MKKIIITGAGGYIGSISTYLFLKKGFEVVAIDNFSTGFRQPLEKMIKEFGDDKLRFYSKDLTSDLTPLFKIEKNISAVIHYAASASVDESMHQPQKYFYNNCYGSLNLLQSMINFGINKIIFSSTCAVYGDSTHIPIDENHSTEPLNPYGESKLMTEKMISWFGKLLGIKYVILRYFNVAGALDDGEIGDSKKPSVHLIQNVVRGTLKIAPFYLTCPEVDTPDRSPIRDYVNVVDLNEAHIASLEHLEHGGKSEIINLGTGRGYSVLEIVSKVKELTGAEFELRKTAPRQGEYAKMIASTKKAKDLLKWSHKRSLDDTIDSLIKWYKKYPNGWSS</sequence>
<evidence type="ECO:0000313" key="14">
    <source>
        <dbReference type="Proteomes" id="UP000177418"/>
    </source>
</evidence>
<dbReference type="SUPFAM" id="SSF51735">
    <property type="entry name" value="NAD(P)-binding Rossmann-fold domains"/>
    <property type="match status" value="1"/>
</dbReference>
<protein>
    <recommendedName>
        <fullName evidence="6">UDP-glucose 4-epimerase</fullName>
        <ecNumber evidence="5">5.1.3.2</ecNumber>
    </recommendedName>
    <alternativeName>
        <fullName evidence="11">Galactowaldenase</fullName>
    </alternativeName>
    <alternativeName>
        <fullName evidence="10">UDP-galactose 4-epimerase</fullName>
    </alternativeName>
</protein>
<accession>A0A1F7JD30</accession>
<name>A0A1F7JD30_9BACT</name>
<evidence type="ECO:0000256" key="6">
    <source>
        <dbReference type="ARBA" id="ARBA00018569"/>
    </source>
</evidence>
<dbReference type="GO" id="GO:0003978">
    <property type="term" value="F:UDP-glucose 4-epimerase activity"/>
    <property type="evidence" value="ECO:0007669"/>
    <property type="project" value="UniProtKB-EC"/>
</dbReference>
<evidence type="ECO:0000256" key="3">
    <source>
        <dbReference type="ARBA" id="ARBA00004947"/>
    </source>
</evidence>
<dbReference type="UniPathway" id="UPA00214"/>
<evidence type="ECO:0000256" key="9">
    <source>
        <dbReference type="ARBA" id="ARBA00023277"/>
    </source>
</evidence>
<dbReference type="AlphaFoldDB" id="A0A1F7JD30"/>
<keyword evidence="8" id="KW-0413">Isomerase</keyword>
<feature type="domain" description="NAD-dependent epimerase/dehydratase" evidence="12">
    <location>
        <begin position="4"/>
        <end position="259"/>
    </location>
</feature>
<comment type="catalytic activity">
    <reaction evidence="1">
        <text>UDP-alpha-D-glucose = UDP-alpha-D-galactose</text>
        <dbReference type="Rhea" id="RHEA:22168"/>
        <dbReference type="ChEBI" id="CHEBI:58885"/>
        <dbReference type="ChEBI" id="CHEBI:66914"/>
        <dbReference type="EC" id="5.1.3.2"/>
    </reaction>
</comment>
<dbReference type="InterPro" id="IPR001509">
    <property type="entry name" value="Epimerase_deHydtase"/>
</dbReference>
<proteinExistence type="inferred from homology"/>
<comment type="cofactor">
    <cofactor evidence="2">
        <name>NAD(+)</name>
        <dbReference type="ChEBI" id="CHEBI:57540"/>
    </cofactor>
</comment>
<comment type="caution">
    <text evidence="13">The sequence shown here is derived from an EMBL/GenBank/DDBJ whole genome shotgun (WGS) entry which is preliminary data.</text>
</comment>
<comment type="similarity">
    <text evidence="4">Belongs to the NAD(P)-dependent epimerase/dehydratase family.</text>
</comment>
<dbReference type="EMBL" id="MGAV01000018">
    <property type="protein sequence ID" value="OGK53520.1"/>
    <property type="molecule type" value="Genomic_DNA"/>
</dbReference>
<dbReference type="GO" id="GO:0033499">
    <property type="term" value="P:galactose catabolic process via UDP-galactose, Leloir pathway"/>
    <property type="evidence" value="ECO:0007669"/>
    <property type="project" value="TreeGrafter"/>
</dbReference>
<evidence type="ECO:0000256" key="8">
    <source>
        <dbReference type="ARBA" id="ARBA00023235"/>
    </source>
</evidence>